<gene>
    <name evidence="1" type="ORF">EF294_03385</name>
</gene>
<sequence>MSRQNPNPVAHLDQRAVKTLADHLSHLEHPGRGGEPAKIMRLVQLDGTGPGTVKIKKDLAEAIIHHLYVSGFELKRRRGRG</sequence>
<organism evidence="1 2">
    <name type="scientific">Gordonia oryzae</name>
    <dbReference type="NCBI Taxonomy" id="2487349"/>
    <lineage>
        <taxon>Bacteria</taxon>
        <taxon>Bacillati</taxon>
        <taxon>Actinomycetota</taxon>
        <taxon>Actinomycetes</taxon>
        <taxon>Mycobacteriales</taxon>
        <taxon>Gordoniaceae</taxon>
        <taxon>Gordonia</taxon>
    </lineage>
</organism>
<dbReference type="AlphaFoldDB" id="A0A3N4GSK1"/>
<proteinExistence type="predicted"/>
<dbReference type="RefSeq" id="WP_123925600.1">
    <property type="nucleotide sequence ID" value="NZ_JBPSDP010000012.1"/>
</dbReference>
<protein>
    <submittedName>
        <fullName evidence="1">Uncharacterized protein</fullName>
    </submittedName>
</protein>
<dbReference type="Proteomes" id="UP000267536">
    <property type="component" value="Unassembled WGS sequence"/>
</dbReference>
<reference evidence="1 2" key="1">
    <citation type="submission" date="2018-11" db="EMBL/GenBank/DDBJ databases">
        <title>Draft genome sequence of Gordonia sp. RS15-1S isolated from rice stems.</title>
        <authorList>
            <person name="Muangham S."/>
        </authorList>
    </citation>
    <scope>NUCLEOTIDE SEQUENCE [LARGE SCALE GENOMIC DNA]</scope>
    <source>
        <strain evidence="1 2">RS15-1S</strain>
    </source>
</reference>
<accession>A0A3N4GSK1</accession>
<keyword evidence="2" id="KW-1185">Reference proteome</keyword>
<dbReference type="EMBL" id="RKMH01000002">
    <property type="protein sequence ID" value="RPA65792.1"/>
    <property type="molecule type" value="Genomic_DNA"/>
</dbReference>
<evidence type="ECO:0000313" key="2">
    <source>
        <dbReference type="Proteomes" id="UP000267536"/>
    </source>
</evidence>
<evidence type="ECO:0000313" key="1">
    <source>
        <dbReference type="EMBL" id="RPA65792.1"/>
    </source>
</evidence>
<name>A0A3N4GSK1_9ACTN</name>
<comment type="caution">
    <text evidence="1">The sequence shown here is derived from an EMBL/GenBank/DDBJ whole genome shotgun (WGS) entry which is preliminary data.</text>
</comment>